<evidence type="ECO:0000313" key="3">
    <source>
        <dbReference type="Proteomes" id="UP000639338"/>
    </source>
</evidence>
<reference evidence="2 3" key="1">
    <citation type="submission" date="2020-08" db="EMBL/GenBank/DDBJ databases">
        <title>Aphidius gifuensis genome sequencing and assembly.</title>
        <authorList>
            <person name="Du Z."/>
        </authorList>
    </citation>
    <scope>NUCLEOTIDE SEQUENCE [LARGE SCALE GENOMIC DNA]</scope>
    <source>
        <strain evidence="2">YNYX2018</strain>
        <tissue evidence="2">Adults</tissue>
    </source>
</reference>
<name>A0A834Y446_APHGI</name>
<dbReference type="GO" id="GO:0031146">
    <property type="term" value="P:SCF-dependent proteasomal ubiquitin-dependent protein catabolic process"/>
    <property type="evidence" value="ECO:0007669"/>
    <property type="project" value="TreeGrafter"/>
</dbReference>
<accession>A0A834Y446</accession>
<dbReference type="SUPFAM" id="SSF52047">
    <property type="entry name" value="RNI-like"/>
    <property type="match status" value="1"/>
</dbReference>
<gene>
    <name evidence="2" type="ORF">HCN44_011057</name>
</gene>
<dbReference type="GO" id="GO:0019005">
    <property type="term" value="C:SCF ubiquitin ligase complex"/>
    <property type="evidence" value="ECO:0007669"/>
    <property type="project" value="TreeGrafter"/>
</dbReference>
<dbReference type="AlphaFoldDB" id="A0A834Y446"/>
<sequence length="390" mass="45408">MEMEFDDYYDYGKDDTKDDDDDSDDGDENNSDDGDENDSDDTDDDDDNDNNKVYNKYKQQQRAQYYLRMIRTSPLFASQPRLERICKDWKNDVLSSSFRKYTFRSNENDSVNKIHEKIYDLKYLLKLCGFNLTSLDLSCYPNSKLMPIINANCPKLLNLSFRFKEIISQDFENCFSNMYNLHMLSIYWKCEETLPMTLAKSLEQIGETLEVLKLSCCLQGNDLFSPDSLAPVFPRLIVLKRLEIYKFGLSQLLIQSISEIKNLRDLSLRSRWPKNHPMFDTRINMYPIGNMKNLWSLDIDCDYGVRDEFLINLCNNAKKLVLITVTGTNITDIGMSAINNSEQLHHFDLGLAFSYFVPKSSKNEFITDESIQCLFNQELETVNISNCINI</sequence>
<evidence type="ECO:0000313" key="2">
    <source>
        <dbReference type="EMBL" id="KAF7996151.1"/>
    </source>
</evidence>
<dbReference type="PANTHER" id="PTHR13318:SF95">
    <property type="entry name" value="F-BOX PROTEIN YLR352W"/>
    <property type="match status" value="1"/>
</dbReference>
<proteinExistence type="predicted"/>
<dbReference type="Gene3D" id="3.80.10.10">
    <property type="entry name" value="Ribonuclease Inhibitor"/>
    <property type="match status" value="1"/>
</dbReference>
<dbReference type="OrthoDB" id="1708588at2759"/>
<dbReference type="Proteomes" id="UP000639338">
    <property type="component" value="Unassembled WGS sequence"/>
</dbReference>
<comment type="caution">
    <text evidence="2">The sequence shown here is derived from an EMBL/GenBank/DDBJ whole genome shotgun (WGS) entry which is preliminary data.</text>
</comment>
<evidence type="ECO:0000256" key="1">
    <source>
        <dbReference type="SAM" id="MobiDB-lite"/>
    </source>
</evidence>
<protein>
    <submittedName>
        <fullName evidence="2">Uncharacterized protein</fullName>
    </submittedName>
</protein>
<organism evidence="2 3">
    <name type="scientific">Aphidius gifuensis</name>
    <name type="common">Parasitoid wasp</name>
    <dbReference type="NCBI Taxonomy" id="684658"/>
    <lineage>
        <taxon>Eukaryota</taxon>
        <taxon>Metazoa</taxon>
        <taxon>Ecdysozoa</taxon>
        <taxon>Arthropoda</taxon>
        <taxon>Hexapoda</taxon>
        <taxon>Insecta</taxon>
        <taxon>Pterygota</taxon>
        <taxon>Neoptera</taxon>
        <taxon>Endopterygota</taxon>
        <taxon>Hymenoptera</taxon>
        <taxon>Apocrita</taxon>
        <taxon>Ichneumonoidea</taxon>
        <taxon>Braconidae</taxon>
        <taxon>Aphidiinae</taxon>
        <taxon>Aphidius</taxon>
    </lineage>
</organism>
<dbReference type="PANTHER" id="PTHR13318">
    <property type="entry name" value="PARTNER OF PAIRED, ISOFORM B-RELATED"/>
    <property type="match status" value="1"/>
</dbReference>
<dbReference type="InterPro" id="IPR032675">
    <property type="entry name" value="LRR_dom_sf"/>
</dbReference>
<feature type="compositionally biased region" description="Acidic residues" evidence="1">
    <location>
        <begin position="17"/>
        <end position="48"/>
    </location>
</feature>
<dbReference type="EMBL" id="JACMRX010000002">
    <property type="protein sequence ID" value="KAF7996151.1"/>
    <property type="molecule type" value="Genomic_DNA"/>
</dbReference>
<feature type="region of interest" description="Disordered" evidence="1">
    <location>
        <begin position="1"/>
        <end position="56"/>
    </location>
</feature>
<keyword evidence="3" id="KW-1185">Reference proteome</keyword>